<dbReference type="Proteomes" id="UP000265515">
    <property type="component" value="Unassembled WGS sequence"/>
</dbReference>
<feature type="compositionally biased region" description="Gly residues" evidence="1">
    <location>
        <begin position="773"/>
        <end position="782"/>
    </location>
</feature>
<gene>
    <name evidence="2" type="ORF">CBR_g32281</name>
</gene>
<evidence type="ECO:0000313" key="3">
    <source>
        <dbReference type="Proteomes" id="UP000265515"/>
    </source>
</evidence>
<reference evidence="2 3" key="1">
    <citation type="journal article" date="2018" name="Cell">
        <title>The Chara Genome: Secondary Complexity and Implications for Plant Terrestrialization.</title>
        <authorList>
            <person name="Nishiyama T."/>
            <person name="Sakayama H."/>
            <person name="Vries J.D."/>
            <person name="Buschmann H."/>
            <person name="Saint-Marcoux D."/>
            <person name="Ullrich K.K."/>
            <person name="Haas F.B."/>
            <person name="Vanderstraeten L."/>
            <person name="Becker D."/>
            <person name="Lang D."/>
            <person name="Vosolsobe S."/>
            <person name="Rombauts S."/>
            <person name="Wilhelmsson P.K.I."/>
            <person name="Janitza P."/>
            <person name="Kern R."/>
            <person name="Heyl A."/>
            <person name="Rumpler F."/>
            <person name="Villalobos L.I.A.C."/>
            <person name="Clay J.M."/>
            <person name="Skokan R."/>
            <person name="Toyoda A."/>
            <person name="Suzuki Y."/>
            <person name="Kagoshima H."/>
            <person name="Schijlen E."/>
            <person name="Tajeshwar N."/>
            <person name="Catarino B."/>
            <person name="Hetherington A.J."/>
            <person name="Saltykova A."/>
            <person name="Bonnot C."/>
            <person name="Breuninger H."/>
            <person name="Symeonidi A."/>
            <person name="Radhakrishnan G.V."/>
            <person name="Van Nieuwerburgh F."/>
            <person name="Deforce D."/>
            <person name="Chang C."/>
            <person name="Karol K.G."/>
            <person name="Hedrich R."/>
            <person name="Ulvskov P."/>
            <person name="Glockner G."/>
            <person name="Delwiche C.F."/>
            <person name="Petrasek J."/>
            <person name="Van de Peer Y."/>
            <person name="Friml J."/>
            <person name="Beilby M."/>
            <person name="Dolan L."/>
            <person name="Kohara Y."/>
            <person name="Sugano S."/>
            <person name="Fujiyama A."/>
            <person name="Delaux P.-M."/>
            <person name="Quint M."/>
            <person name="TheiBen G."/>
            <person name="Hagemann M."/>
            <person name="Harholt J."/>
            <person name="Dunand C."/>
            <person name="Zachgo S."/>
            <person name="Langdale J."/>
            <person name="Maumus F."/>
            <person name="Straeten D.V.D."/>
            <person name="Gould S.B."/>
            <person name="Rensing S.A."/>
        </authorList>
    </citation>
    <scope>NUCLEOTIDE SEQUENCE [LARGE SCALE GENOMIC DNA]</scope>
    <source>
        <strain evidence="2 3">S276</strain>
    </source>
</reference>
<dbReference type="AlphaFoldDB" id="A0A388JN78"/>
<feature type="region of interest" description="Disordered" evidence="1">
    <location>
        <begin position="667"/>
        <end position="694"/>
    </location>
</feature>
<name>A0A388JN78_CHABU</name>
<feature type="compositionally biased region" description="Low complexity" evidence="1">
    <location>
        <begin position="739"/>
        <end position="752"/>
    </location>
</feature>
<feature type="compositionally biased region" description="Polar residues" evidence="1">
    <location>
        <begin position="518"/>
        <end position="527"/>
    </location>
</feature>
<feature type="compositionally biased region" description="Basic and acidic residues" evidence="1">
    <location>
        <begin position="214"/>
        <end position="223"/>
    </location>
</feature>
<comment type="caution">
    <text evidence="2">The sequence shown here is derived from an EMBL/GenBank/DDBJ whole genome shotgun (WGS) entry which is preliminary data.</text>
</comment>
<feature type="region of interest" description="Disordered" evidence="1">
    <location>
        <begin position="169"/>
        <end position="194"/>
    </location>
</feature>
<feature type="region of interest" description="Disordered" evidence="1">
    <location>
        <begin position="1"/>
        <end position="37"/>
    </location>
</feature>
<feature type="compositionally biased region" description="Polar residues" evidence="1">
    <location>
        <begin position="17"/>
        <end position="29"/>
    </location>
</feature>
<sequence>MAAERRVGDALTGSGSGSSSDVKNGGNYTSSSSSSSSSGLEVMRRVEGLRFRRFATFVPQLGIFGLKKDGFLEALKGSKLVVDRYIDYDDGPMLFATHQLLSHHIVTVEGYLKIVEHSILREQAKRRQKFQANLERTQLACRETLIKPAGSAEIAEGSAWFPARVSASSRIPRRRESSAHGRLPTSSVSGGVGDAERRTRISWVDDQTLAAAGGRRDESDEKATVGTGGNARSRPASSGSLVHFAGDRESDGGRKGWQEQQQQQQQQQQQGHRGSIRSSAEADDGGISSQENRIDSSPQTTEGQGAAAGNWTSEHAESQGKRESKLGGDGGDEPGEGDGRRRPSSSISDRRPTGGGGGRRPTLTRSLSARPFGSASKEEQTSTEEGFQAALESFRSSFRRMPLHRSFSSEPGTERQLDLEEEPSAATELQQREEAQADVVQSAPPASRELEGGVSGNGAEVPSRRLSSFRDGGGAANAPVVKRRSLSAEAGGQRRPSADNFAPTAEKVTVQTAKGEPQITTVGSNDGKSAADVGWSGRRGEFARRKKRDAAEDIRQEGVATGRATRGGSSNLKPNDSRRSTMLSTRQSIRLHNLPRFNSWVRASTVERQGEEEAELRRKNVVRGTLQLFLEKIAKLGELDWLAQAKTSGKGARGGVGVQAATTAPAGGAGGGGGGGGGKPGAVAEGLGDKTQRSDWLAPAALGRTLEMDEETWLVPGESGDCAEGPSSRQQRRGGGRGAQSDAMSSGSVQSKGGVGGDGCGKASGYRLDGEDGGGSGSGSGGFIPVPIQPRIETPPRVPDEVEEMLNDCVRLCYVQRAHREAVHRLVETMDVWDARLSGCKCQSFCNGESCGAPSDSPKHPKPRLPPSARICLSLWACKLALDEKDLVLAELAILTAGQTGRTFFSSDDSPWSTQRAAYEGLHGIVYFSKGAYITALGMLLHALYIAEKLKKAGDGPVWTRVQGNAELAGYLNNVGAAYHALGQRSGYGGGWERHGLSVLFACPSVP</sequence>
<feature type="compositionally biased region" description="Polar residues" evidence="1">
    <location>
        <begin position="287"/>
        <end position="303"/>
    </location>
</feature>
<keyword evidence="3" id="KW-1185">Reference proteome</keyword>
<feature type="compositionally biased region" description="Gly residues" evidence="1">
    <location>
        <begin position="667"/>
        <end position="680"/>
    </location>
</feature>
<feature type="region of interest" description="Disordered" evidence="1">
    <location>
        <begin position="209"/>
        <end position="580"/>
    </location>
</feature>
<feature type="region of interest" description="Disordered" evidence="1">
    <location>
        <begin position="716"/>
        <end position="794"/>
    </location>
</feature>
<protein>
    <submittedName>
        <fullName evidence="2">Uncharacterized protein</fullName>
    </submittedName>
</protein>
<dbReference type="EMBL" id="BFEA01000003">
    <property type="protein sequence ID" value="GBG59266.1"/>
    <property type="molecule type" value="Genomic_DNA"/>
</dbReference>
<accession>A0A388JN78</accession>
<feature type="compositionally biased region" description="Basic and acidic residues" evidence="1">
    <location>
        <begin position="314"/>
        <end position="326"/>
    </location>
</feature>
<feature type="compositionally biased region" description="Basic and acidic residues" evidence="1">
    <location>
        <begin position="538"/>
        <end position="556"/>
    </location>
</feature>
<dbReference type="Gramene" id="GBG59266">
    <property type="protein sequence ID" value="GBG59266"/>
    <property type="gene ID" value="CBR_g32281"/>
</dbReference>
<feature type="compositionally biased region" description="Low complexity" evidence="1">
    <location>
        <begin position="258"/>
        <end position="270"/>
    </location>
</feature>
<evidence type="ECO:0000256" key="1">
    <source>
        <dbReference type="SAM" id="MobiDB-lite"/>
    </source>
</evidence>
<feature type="compositionally biased region" description="Polar residues" evidence="1">
    <location>
        <begin position="567"/>
        <end position="580"/>
    </location>
</feature>
<feature type="compositionally biased region" description="Basic and acidic residues" evidence="1">
    <location>
        <begin position="245"/>
        <end position="257"/>
    </location>
</feature>
<evidence type="ECO:0000313" key="2">
    <source>
        <dbReference type="EMBL" id="GBG59266.1"/>
    </source>
</evidence>
<organism evidence="2 3">
    <name type="scientific">Chara braunii</name>
    <name type="common">Braun's stonewort</name>
    <dbReference type="NCBI Taxonomy" id="69332"/>
    <lineage>
        <taxon>Eukaryota</taxon>
        <taxon>Viridiplantae</taxon>
        <taxon>Streptophyta</taxon>
        <taxon>Charophyceae</taxon>
        <taxon>Charales</taxon>
        <taxon>Characeae</taxon>
        <taxon>Chara</taxon>
    </lineage>
</organism>
<proteinExistence type="predicted"/>
<feature type="compositionally biased region" description="Gly residues" evidence="1">
    <location>
        <begin position="753"/>
        <end position="762"/>
    </location>
</feature>